<gene>
    <name evidence="2" type="ORF">PGH07_09105</name>
</gene>
<keyword evidence="1" id="KW-0175">Coiled coil</keyword>
<evidence type="ECO:0000313" key="2">
    <source>
        <dbReference type="EMBL" id="MDM5272339.1"/>
    </source>
</evidence>
<keyword evidence="3" id="KW-1185">Reference proteome</keyword>
<accession>A0ABT7QZS5</accession>
<comment type="caution">
    <text evidence="2">The sequence shown here is derived from an EMBL/GenBank/DDBJ whole genome shotgun (WGS) entry which is preliminary data.</text>
</comment>
<feature type="coiled-coil region" evidence="1">
    <location>
        <begin position="44"/>
        <end position="228"/>
    </location>
</feature>
<dbReference type="InterPro" id="IPR019219">
    <property type="entry name" value="DUF2130"/>
</dbReference>
<evidence type="ECO:0000313" key="3">
    <source>
        <dbReference type="Proteomes" id="UP001169069"/>
    </source>
</evidence>
<name>A0ABT7QZS5_9BACT</name>
<evidence type="ECO:0000256" key="1">
    <source>
        <dbReference type="SAM" id="Coils"/>
    </source>
</evidence>
<sequence>MAQLDEWILLGEKEMSNTTIKCPNCGTQIDIDEIFYHQIEEKFKQQHLLEQKKLQDEIEAKRKEYKTFLDQLKAKEEALLEEKEKFDEQLRKATNALLKQERNKLYDEIKKELALEQSESVALLQKEIAQKSAQVQELGAAKIMIEQLKREKEEAAMAAKLEAQKSLNEELRLEKEKLSKMAEEERERIVKQVAEENELKLKAKDEQMEQLKRSLEDAKRKAEQGSMQVQGEALELTIESWLSTQFPFDTIEEVKKGAYGADCIQTVHTREVQNCGLICYESKNTKAWSEGWISKLKQDMLKVNADIGVLVTSVYPSGMDRMGFVEGIWVCSLDEFKGSVSLLRESLIRVHATLQKEENKSDKMTLLYNYLTGNEFNMQLRSIVDGFMQMQAELDKERRSLMASWKRRQKLIDGVLQNTTEMYGSLQGIAGHAALGHIDALELYEDENLLEE</sequence>
<dbReference type="Pfam" id="PF09903">
    <property type="entry name" value="DUF2130"/>
    <property type="match status" value="1"/>
</dbReference>
<proteinExistence type="predicted"/>
<protein>
    <submittedName>
        <fullName evidence="2">DUF2130 domain-containing protein</fullName>
    </submittedName>
</protein>
<reference evidence="2" key="1">
    <citation type="submission" date="2023-01" db="EMBL/GenBank/DDBJ databases">
        <title>Sulfurovum sp. zt1-1 genome assembly.</title>
        <authorList>
            <person name="Wang J."/>
        </authorList>
    </citation>
    <scope>NUCLEOTIDE SEQUENCE</scope>
    <source>
        <strain evidence="2">Zt1-1</strain>
    </source>
</reference>
<dbReference type="EMBL" id="JAQIBD010000003">
    <property type="protein sequence ID" value="MDM5272339.1"/>
    <property type="molecule type" value="Genomic_DNA"/>
</dbReference>
<organism evidence="2 3">
    <name type="scientific">Sulfurovum zhangzhouensis</name>
    <dbReference type="NCBI Taxonomy" id="3019067"/>
    <lineage>
        <taxon>Bacteria</taxon>
        <taxon>Pseudomonadati</taxon>
        <taxon>Campylobacterota</taxon>
        <taxon>Epsilonproteobacteria</taxon>
        <taxon>Campylobacterales</taxon>
        <taxon>Sulfurovaceae</taxon>
        <taxon>Sulfurovum</taxon>
    </lineage>
</organism>
<dbReference type="Proteomes" id="UP001169069">
    <property type="component" value="Unassembled WGS sequence"/>
</dbReference>
<dbReference type="RefSeq" id="WP_289414135.1">
    <property type="nucleotide sequence ID" value="NZ_JAQIBD010000003.1"/>
</dbReference>